<feature type="compositionally biased region" description="Low complexity" evidence="1">
    <location>
        <begin position="97"/>
        <end position="106"/>
    </location>
</feature>
<feature type="region of interest" description="Disordered" evidence="1">
    <location>
        <begin position="85"/>
        <end position="201"/>
    </location>
</feature>
<feature type="compositionally biased region" description="Basic residues" evidence="1">
    <location>
        <begin position="109"/>
        <end position="120"/>
    </location>
</feature>
<feature type="compositionally biased region" description="Polar residues" evidence="1">
    <location>
        <begin position="143"/>
        <end position="163"/>
    </location>
</feature>
<keyword evidence="3" id="KW-1185">Reference proteome</keyword>
<evidence type="ECO:0000313" key="3">
    <source>
        <dbReference type="Proteomes" id="UP000821837"/>
    </source>
</evidence>
<evidence type="ECO:0000313" key="2">
    <source>
        <dbReference type="EMBL" id="KAH7935091.1"/>
    </source>
</evidence>
<name>A0A9D4PC22_RHISA</name>
<comment type="caution">
    <text evidence="2">The sequence shown here is derived from an EMBL/GenBank/DDBJ whole genome shotgun (WGS) entry which is preliminary data.</text>
</comment>
<organism evidence="2 3">
    <name type="scientific">Rhipicephalus sanguineus</name>
    <name type="common">Brown dog tick</name>
    <name type="synonym">Ixodes sanguineus</name>
    <dbReference type="NCBI Taxonomy" id="34632"/>
    <lineage>
        <taxon>Eukaryota</taxon>
        <taxon>Metazoa</taxon>
        <taxon>Ecdysozoa</taxon>
        <taxon>Arthropoda</taxon>
        <taxon>Chelicerata</taxon>
        <taxon>Arachnida</taxon>
        <taxon>Acari</taxon>
        <taxon>Parasitiformes</taxon>
        <taxon>Ixodida</taxon>
        <taxon>Ixodoidea</taxon>
        <taxon>Ixodidae</taxon>
        <taxon>Rhipicephalinae</taxon>
        <taxon>Rhipicephalus</taxon>
        <taxon>Rhipicephalus</taxon>
    </lineage>
</organism>
<proteinExistence type="predicted"/>
<dbReference type="VEuPathDB" id="VectorBase:RSAN_042593"/>
<gene>
    <name evidence="2" type="ORF">HPB52_003695</name>
</gene>
<evidence type="ECO:0000256" key="1">
    <source>
        <dbReference type="SAM" id="MobiDB-lite"/>
    </source>
</evidence>
<dbReference type="Proteomes" id="UP000821837">
    <property type="component" value="Unassembled WGS sequence"/>
</dbReference>
<accession>A0A9D4PC22</accession>
<dbReference type="EMBL" id="JABSTV010001255">
    <property type="protein sequence ID" value="KAH7935091.1"/>
    <property type="molecule type" value="Genomic_DNA"/>
</dbReference>
<reference evidence="2" key="2">
    <citation type="submission" date="2021-09" db="EMBL/GenBank/DDBJ databases">
        <authorList>
            <person name="Jia N."/>
            <person name="Wang J."/>
            <person name="Shi W."/>
            <person name="Du L."/>
            <person name="Sun Y."/>
            <person name="Zhan W."/>
            <person name="Jiang J."/>
            <person name="Wang Q."/>
            <person name="Zhang B."/>
            <person name="Ji P."/>
            <person name="Sakyi L.B."/>
            <person name="Cui X."/>
            <person name="Yuan T."/>
            <person name="Jiang B."/>
            <person name="Yang W."/>
            <person name="Lam T.T.-Y."/>
            <person name="Chang Q."/>
            <person name="Ding S."/>
            <person name="Wang X."/>
            <person name="Zhu J."/>
            <person name="Ruan X."/>
            <person name="Zhao L."/>
            <person name="Wei J."/>
            <person name="Que T."/>
            <person name="Du C."/>
            <person name="Cheng J."/>
            <person name="Dai P."/>
            <person name="Han X."/>
            <person name="Huang E."/>
            <person name="Gao Y."/>
            <person name="Liu J."/>
            <person name="Shao H."/>
            <person name="Ye R."/>
            <person name="Li L."/>
            <person name="Wei W."/>
            <person name="Wang X."/>
            <person name="Wang C."/>
            <person name="Huo Q."/>
            <person name="Li W."/>
            <person name="Guo W."/>
            <person name="Chen H."/>
            <person name="Chen S."/>
            <person name="Zhou L."/>
            <person name="Zhou L."/>
            <person name="Ni X."/>
            <person name="Tian J."/>
            <person name="Zhou Y."/>
            <person name="Sheng Y."/>
            <person name="Liu T."/>
            <person name="Pan Y."/>
            <person name="Xia L."/>
            <person name="Li J."/>
            <person name="Zhao F."/>
            <person name="Cao W."/>
        </authorList>
    </citation>
    <scope>NUCLEOTIDE SEQUENCE</scope>
    <source>
        <strain evidence="2">Rsan-2018</strain>
        <tissue evidence="2">Larvae</tissue>
    </source>
</reference>
<reference evidence="2" key="1">
    <citation type="journal article" date="2020" name="Cell">
        <title>Large-Scale Comparative Analyses of Tick Genomes Elucidate Their Genetic Diversity and Vector Capacities.</title>
        <authorList>
            <consortium name="Tick Genome and Microbiome Consortium (TIGMIC)"/>
            <person name="Jia N."/>
            <person name="Wang J."/>
            <person name="Shi W."/>
            <person name="Du L."/>
            <person name="Sun Y."/>
            <person name="Zhan W."/>
            <person name="Jiang J.F."/>
            <person name="Wang Q."/>
            <person name="Zhang B."/>
            <person name="Ji P."/>
            <person name="Bell-Sakyi L."/>
            <person name="Cui X.M."/>
            <person name="Yuan T.T."/>
            <person name="Jiang B.G."/>
            <person name="Yang W.F."/>
            <person name="Lam T.T."/>
            <person name="Chang Q.C."/>
            <person name="Ding S.J."/>
            <person name="Wang X.J."/>
            <person name="Zhu J.G."/>
            <person name="Ruan X.D."/>
            <person name="Zhao L."/>
            <person name="Wei J.T."/>
            <person name="Ye R.Z."/>
            <person name="Que T.C."/>
            <person name="Du C.H."/>
            <person name="Zhou Y.H."/>
            <person name="Cheng J.X."/>
            <person name="Dai P.F."/>
            <person name="Guo W.B."/>
            <person name="Han X.H."/>
            <person name="Huang E.J."/>
            <person name="Li L.F."/>
            <person name="Wei W."/>
            <person name="Gao Y.C."/>
            <person name="Liu J.Z."/>
            <person name="Shao H.Z."/>
            <person name="Wang X."/>
            <person name="Wang C.C."/>
            <person name="Yang T.C."/>
            <person name="Huo Q.B."/>
            <person name="Li W."/>
            <person name="Chen H.Y."/>
            <person name="Chen S.E."/>
            <person name="Zhou L.G."/>
            <person name="Ni X.B."/>
            <person name="Tian J.H."/>
            <person name="Sheng Y."/>
            <person name="Liu T."/>
            <person name="Pan Y.S."/>
            <person name="Xia L.Y."/>
            <person name="Li J."/>
            <person name="Zhao F."/>
            <person name="Cao W.C."/>
        </authorList>
    </citation>
    <scope>NUCLEOTIDE SEQUENCE</scope>
    <source>
        <strain evidence="2">Rsan-2018</strain>
    </source>
</reference>
<sequence>MAQSKTFSQSTAAAVTFEGTKLPRFLFYHCVATCGTLGNRPPECPHPTPTQCAKCGIPAPEGLTDHDCHPKCLLCHGAHETGTSSCAAKYRKPKPPSTSRGPTSSSWVHHNRPTLRHSHRGVAASQPLSPPAVDAPSPELATLRQQAATPATSKPSPRATSTPNNPPASVADEPTPAAPAVSGTPQAPLPTNPTQPSEDRVPRIEERLTRVEASINHLITNFSVQHIVVEVTQAIQAWAITQFQPKASLRVQLLDVVVKWLPPPCRQTIRPPYPYLPLKALSGT</sequence>
<dbReference type="AlphaFoldDB" id="A0A9D4PC22"/>
<protein>
    <submittedName>
        <fullName evidence="2">Uncharacterized protein</fullName>
    </submittedName>
</protein>